<dbReference type="InterPro" id="IPR008613">
    <property type="entry name" value="Excalibur_Ca-bd_domain"/>
</dbReference>
<feature type="chain" id="PRO_5019414896" evidence="2">
    <location>
        <begin position="25"/>
        <end position="63"/>
    </location>
</feature>
<feature type="signal peptide" evidence="2">
    <location>
        <begin position="1"/>
        <end position="24"/>
    </location>
</feature>
<dbReference type="OrthoDB" id="4337778at2"/>
<accession>A0A448I954</accession>
<evidence type="ECO:0000256" key="2">
    <source>
        <dbReference type="SAM" id="SignalP"/>
    </source>
</evidence>
<dbReference type="Pfam" id="PF05901">
    <property type="entry name" value="Excalibur"/>
    <property type="match status" value="1"/>
</dbReference>
<feature type="domain" description="Excalibur calcium-binding" evidence="3">
    <location>
        <begin position="26"/>
        <end position="62"/>
    </location>
</feature>
<feature type="region of interest" description="Disordered" evidence="1">
    <location>
        <begin position="39"/>
        <end position="63"/>
    </location>
</feature>
<keyword evidence="2" id="KW-0732">Signal</keyword>
<dbReference type="SMART" id="SM00894">
    <property type="entry name" value="Excalibur"/>
    <property type="match status" value="1"/>
</dbReference>
<proteinExistence type="predicted"/>
<keyword evidence="5" id="KW-1185">Reference proteome</keyword>
<reference evidence="4 5" key="1">
    <citation type="submission" date="2018-12" db="EMBL/GenBank/DDBJ databases">
        <authorList>
            <consortium name="Pathogen Informatics"/>
        </authorList>
    </citation>
    <scope>NUCLEOTIDE SEQUENCE [LARGE SCALE GENOMIC DNA]</scope>
    <source>
        <strain evidence="4 5">NCTC10485</strain>
    </source>
</reference>
<evidence type="ECO:0000256" key="1">
    <source>
        <dbReference type="SAM" id="MobiDB-lite"/>
    </source>
</evidence>
<evidence type="ECO:0000313" key="5">
    <source>
        <dbReference type="Proteomes" id="UP000282551"/>
    </source>
</evidence>
<sequence length="63" mass="6545">MFRPLFAAVFVAGVALSAAPLASAAPFKNCTEARSNGYSNIPSSSEYYGSHLDRDGDGIGCES</sequence>
<evidence type="ECO:0000313" key="4">
    <source>
        <dbReference type="EMBL" id="VEG48948.1"/>
    </source>
</evidence>
<dbReference type="AlphaFoldDB" id="A0A448I954"/>
<dbReference type="EMBL" id="LR134355">
    <property type="protein sequence ID" value="VEG48948.1"/>
    <property type="molecule type" value="Genomic_DNA"/>
</dbReference>
<organism evidence="4 5">
    <name type="scientific">Mycolicibacterium chitae</name>
    <name type="common">Mycobacterium chitae</name>
    <dbReference type="NCBI Taxonomy" id="1792"/>
    <lineage>
        <taxon>Bacteria</taxon>
        <taxon>Bacillati</taxon>
        <taxon>Actinomycetota</taxon>
        <taxon>Actinomycetes</taxon>
        <taxon>Mycobacteriales</taxon>
        <taxon>Mycobacteriaceae</taxon>
        <taxon>Mycolicibacterium</taxon>
    </lineage>
</organism>
<dbReference type="Proteomes" id="UP000282551">
    <property type="component" value="Chromosome"/>
</dbReference>
<evidence type="ECO:0000259" key="3">
    <source>
        <dbReference type="SMART" id="SM00894"/>
    </source>
</evidence>
<name>A0A448I954_MYCCI</name>
<protein>
    <submittedName>
        <fullName evidence="4">Putative calcium-binding protein</fullName>
    </submittedName>
</protein>
<gene>
    <name evidence="4" type="ORF">NCTC10485_03250</name>
</gene>